<gene>
    <name evidence="1" type="ORF">MNBD_GAMMA20-1343</name>
</gene>
<dbReference type="SUPFAM" id="SSF50630">
    <property type="entry name" value="Acid proteases"/>
    <property type="match status" value="1"/>
</dbReference>
<sequence length="242" mass="26110">MGSMINVWISVVTKNTRYLYLVCLFLPTVALLAAEPPADISLPVTSATPRLVLEALLGSKAVININGQRAVLAVGERESSGLHLLSLQGDVATVGLDGRQYRLRLGQAPINTRYEQPELVIISIAPDPRGMYLTPGAINGQPVQFLVDTGATTVAMNAIEARRLGVDYLLRGRLVAVDTASGRSQAWFVELKEVSVGGIKVHNIGAVVLEGGFPQQILLGMSFLGQLQIQRNGILLELRQKY</sequence>
<keyword evidence="1" id="KW-0645">Protease</keyword>
<organism evidence="1">
    <name type="scientific">hydrothermal vent metagenome</name>
    <dbReference type="NCBI Taxonomy" id="652676"/>
    <lineage>
        <taxon>unclassified sequences</taxon>
        <taxon>metagenomes</taxon>
        <taxon>ecological metagenomes</taxon>
    </lineage>
</organism>
<dbReference type="EMBL" id="UOFU01000344">
    <property type="protein sequence ID" value="VAX03678.1"/>
    <property type="molecule type" value="Genomic_DNA"/>
</dbReference>
<dbReference type="GO" id="GO:0008233">
    <property type="term" value="F:peptidase activity"/>
    <property type="evidence" value="ECO:0007669"/>
    <property type="project" value="UniProtKB-KW"/>
</dbReference>
<keyword evidence="1" id="KW-0378">Hydrolase</keyword>
<dbReference type="CDD" id="cd05483">
    <property type="entry name" value="retropepsin_like_bacteria"/>
    <property type="match status" value="1"/>
</dbReference>
<dbReference type="Gene3D" id="2.40.70.10">
    <property type="entry name" value="Acid Proteases"/>
    <property type="match status" value="1"/>
</dbReference>
<dbReference type="GO" id="GO:0006508">
    <property type="term" value="P:proteolysis"/>
    <property type="evidence" value="ECO:0007669"/>
    <property type="project" value="UniProtKB-KW"/>
</dbReference>
<reference evidence="1" key="1">
    <citation type="submission" date="2018-06" db="EMBL/GenBank/DDBJ databases">
        <authorList>
            <person name="Zhirakovskaya E."/>
        </authorList>
    </citation>
    <scope>NUCLEOTIDE SEQUENCE</scope>
</reference>
<dbReference type="InterPro" id="IPR034122">
    <property type="entry name" value="Retropepsin-like_bacterial"/>
</dbReference>
<dbReference type="InterPro" id="IPR021109">
    <property type="entry name" value="Peptidase_aspartic_dom_sf"/>
</dbReference>
<dbReference type="NCBIfam" id="TIGR02281">
    <property type="entry name" value="clan_AA_DTGA"/>
    <property type="match status" value="1"/>
</dbReference>
<proteinExistence type="predicted"/>
<dbReference type="Pfam" id="PF13975">
    <property type="entry name" value="gag-asp_proteas"/>
    <property type="match status" value="1"/>
</dbReference>
<dbReference type="InterPro" id="IPR011969">
    <property type="entry name" value="Clan_AA_Asp_peptidase_C"/>
</dbReference>
<evidence type="ECO:0000313" key="1">
    <source>
        <dbReference type="EMBL" id="VAX03678.1"/>
    </source>
</evidence>
<name>A0A3B1AWN0_9ZZZZ</name>
<accession>A0A3B1AWN0</accession>
<dbReference type="AlphaFoldDB" id="A0A3B1AWN0"/>
<protein>
    <submittedName>
        <fullName evidence="1">Aspartyl protease</fullName>
    </submittedName>
</protein>